<dbReference type="EC" id="5.2.1.8" evidence="1"/>
<dbReference type="OrthoDB" id="270889at2"/>
<dbReference type="InterPro" id="IPR002130">
    <property type="entry name" value="Cyclophilin-type_PPIase_dom"/>
</dbReference>
<feature type="domain" description="PPIase cyclophilin-type" evidence="5">
    <location>
        <begin position="54"/>
        <end position="203"/>
    </location>
</feature>
<evidence type="ECO:0000256" key="4">
    <source>
        <dbReference type="SAM" id="SignalP"/>
    </source>
</evidence>
<keyword evidence="4" id="KW-0732">Signal</keyword>
<reference evidence="6 7" key="1">
    <citation type="submission" date="2019-02" db="EMBL/GenBank/DDBJ databases">
        <title>Deep-cultivation of Planctomycetes and their phenomic and genomic characterization uncovers novel biology.</title>
        <authorList>
            <person name="Wiegand S."/>
            <person name="Jogler M."/>
            <person name="Boedeker C."/>
            <person name="Pinto D."/>
            <person name="Vollmers J."/>
            <person name="Rivas-Marin E."/>
            <person name="Kohn T."/>
            <person name="Peeters S.H."/>
            <person name="Heuer A."/>
            <person name="Rast P."/>
            <person name="Oberbeckmann S."/>
            <person name="Bunk B."/>
            <person name="Jeske O."/>
            <person name="Meyerdierks A."/>
            <person name="Storesund J.E."/>
            <person name="Kallscheuer N."/>
            <person name="Luecker S."/>
            <person name="Lage O.M."/>
            <person name="Pohl T."/>
            <person name="Merkel B.J."/>
            <person name="Hornburger P."/>
            <person name="Mueller R.-W."/>
            <person name="Bruemmer F."/>
            <person name="Labrenz M."/>
            <person name="Spormann A.M."/>
            <person name="Op den Camp H."/>
            <person name="Overmann J."/>
            <person name="Amann R."/>
            <person name="Jetten M.S.M."/>
            <person name="Mascher T."/>
            <person name="Medema M.H."/>
            <person name="Devos D.P."/>
            <person name="Kaster A.-K."/>
            <person name="Ovreas L."/>
            <person name="Rohde M."/>
            <person name="Galperin M.Y."/>
            <person name="Jogler C."/>
        </authorList>
    </citation>
    <scope>NUCLEOTIDE SEQUENCE [LARGE SCALE GENOMIC DNA]</scope>
    <source>
        <strain evidence="6 7">HG15A2</strain>
    </source>
</reference>
<evidence type="ECO:0000313" key="6">
    <source>
        <dbReference type="EMBL" id="QDT00431.1"/>
    </source>
</evidence>
<dbReference type="InterPro" id="IPR029000">
    <property type="entry name" value="Cyclophilin-like_dom_sf"/>
</dbReference>
<gene>
    <name evidence="6" type="primary">ppiA_3</name>
    <name evidence="6" type="ORF">HG15A2_37690</name>
</gene>
<dbReference type="EMBL" id="CP036263">
    <property type="protein sequence ID" value="QDT00431.1"/>
    <property type="molecule type" value="Genomic_DNA"/>
</dbReference>
<protein>
    <recommendedName>
        <fullName evidence="1">peptidylprolyl isomerase</fullName>
        <ecNumber evidence="1">5.2.1.8</ecNumber>
    </recommendedName>
</protein>
<evidence type="ECO:0000256" key="2">
    <source>
        <dbReference type="ARBA" id="ARBA00023110"/>
    </source>
</evidence>
<dbReference type="Proteomes" id="UP000319852">
    <property type="component" value="Chromosome"/>
</dbReference>
<dbReference type="PROSITE" id="PS50072">
    <property type="entry name" value="CSA_PPIASE_2"/>
    <property type="match status" value="1"/>
</dbReference>
<sequence length="318" mass="34051" precursor="true">MFTMKYMTNAERLAPTLQRILLATCVLCCSLASYASAQVATRKARWYFNFGDAVEIEFYGNESPLHVANFFDYANDDDYNSSYIHRSVSGSSRFFQGGSYYIPPSPTLDNLSSLPITAGSQIPNEFNAANGLSNTPGTLAAARTAHPDSATSGWFINITNNASGFDPGPYTVFGQVTKGLDFLNLVAQQPLFENIFPGYSSAPYGTAPLINGESLFVIQEVLEVSVLDGDYDDNGMVNAGDLAEWNQDYGTAGFLQADGDGNRNVGGGDFLLWQSNFGATSATPAIGVVPEPTSLALAACGLAALGFARRRKIQLAGR</sequence>
<dbReference type="InterPro" id="IPR013424">
    <property type="entry name" value="Ice-binding_C"/>
</dbReference>
<evidence type="ECO:0000259" key="5">
    <source>
        <dbReference type="PROSITE" id="PS50072"/>
    </source>
</evidence>
<evidence type="ECO:0000256" key="1">
    <source>
        <dbReference type="ARBA" id="ARBA00013194"/>
    </source>
</evidence>
<dbReference type="PANTHER" id="PTHR43246">
    <property type="entry name" value="PEPTIDYL-PROLYL CIS-TRANS ISOMERASE CYP38, CHLOROPLASTIC"/>
    <property type="match status" value="1"/>
</dbReference>
<dbReference type="GO" id="GO:0003755">
    <property type="term" value="F:peptidyl-prolyl cis-trans isomerase activity"/>
    <property type="evidence" value="ECO:0007669"/>
    <property type="project" value="UniProtKB-KW"/>
</dbReference>
<dbReference type="SUPFAM" id="SSF50891">
    <property type="entry name" value="Cyclophilin-like"/>
    <property type="match status" value="1"/>
</dbReference>
<keyword evidence="3 6" id="KW-0413">Isomerase</keyword>
<keyword evidence="2" id="KW-0697">Rotamase</keyword>
<dbReference type="KEGG" id="amob:HG15A2_37690"/>
<dbReference type="Gene3D" id="2.40.100.10">
    <property type="entry name" value="Cyclophilin-like"/>
    <property type="match status" value="1"/>
</dbReference>
<keyword evidence="7" id="KW-1185">Reference proteome</keyword>
<name>A0A517MZX2_9BACT</name>
<dbReference type="Pfam" id="PF00160">
    <property type="entry name" value="Pro_isomerase"/>
    <property type="match status" value="1"/>
</dbReference>
<organism evidence="6 7">
    <name type="scientific">Adhaeretor mobilis</name>
    <dbReference type="NCBI Taxonomy" id="1930276"/>
    <lineage>
        <taxon>Bacteria</taxon>
        <taxon>Pseudomonadati</taxon>
        <taxon>Planctomycetota</taxon>
        <taxon>Planctomycetia</taxon>
        <taxon>Pirellulales</taxon>
        <taxon>Lacipirellulaceae</taxon>
        <taxon>Adhaeretor</taxon>
    </lineage>
</organism>
<dbReference type="Pfam" id="PF07589">
    <property type="entry name" value="PEP-CTERM"/>
    <property type="match status" value="1"/>
</dbReference>
<accession>A0A517MZX2</accession>
<evidence type="ECO:0000256" key="3">
    <source>
        <dbReference type="ARBA" id="ARBA00023235"/>
    </source>
</evidence>
<feature type="chain" id="PRO_5021790005" description="peptidylprolyl isomerase" evidence="4">
    <location>
        <begin position="38"/>
        <end position="318"/>
    </location>
</feature>
<dbReference type="AlphaFoldDB" id="A0A517MZX2"/>
<feature type="signal peptide" evidence="4">
    <location>
        <begin position="1"/>
        <end position="37"/>
    </location>
</feature>
<evidence type="ECO:0000313" key="7">
    <source>
        <dbReference type="Proteomes" id="UP000319852"/>
    </source>
</evidence>
<dbReference type="InterPro" id="IPR044665">
    <property type="entry name" value="E_coli_cyclophilin_A-like"/>
</dbReference>
<proteinExistence type="predicted"/>